<dbReference type="OrthoDB" id="5334561at2"/>
<name>A0A151CDL6_9BACT</name>
<dbReference type="InterPro" id="IPR036249">
    <property type="entry name" value="Thioredoxin-like_sf"/>
</dbReference>
<evidence type="ECO:0000256" key="1">
    <source>
        <dbReference type="ARBA" id="ARBA00022729"/>
    </source>
</evidence>
<dbReference type="AlphaFoldDB" id="A0A151CDL6"/>
<keyword evidence="1 2" id="KW-0732">Signal</keyword>
<evidence type="ECO:0008006" key="5">
    <source>
        <dbReference type="Google" id="ProtNLM"/>
    </source>
</evidence>
<dbReference type="SUPFAM" id="SSF52833">
    <property type="entry name" value="Thioredoxin-like"/>
    <property type="match status" value="1"/>
</dbReference>
<dbReference type="InterPro" id="IPR051099">
    <property type="entry name" value="AGR/TXD"/>
</dbReference>
<dbReference type="STRING" id="1630136.AS592_04115"/>
<evidence type="ECO:0000313" key="4">
    <source>
        <dbReference type="Proteomes" id="UP000075359"/>
    </source>
</evidence>
<dbReference type="Pfam" id="PF13899">
    <property type="entry name" value="Thioredoxin_7"/>
    <property type="match status" value="1"/>
</dbReference>
<protein>
    <recommendedName>
        <fullName evidence="5">Thioredoxin domain-containing protein</fullName>
    </recommendedName>
</protein>
<comment type="caution">
    <text evidence="3">The sequence shown here is derived from an EMBL/GenBank/DDBJ whole genome shotgun (WGS) entry which is preliminary data.</text>
</comment>
<dbReference type="PANTHER" id="PTHR15337:SF11">
    <property type="entry name" value="THIOREDOXIN DOMAIN-CONTAINING PROTEIN"/>
    <property type="match status" value="1"/>
</dbReference>
<dbReference type="Proteomes" id="UP000075359">
    <property type="component" value="Unassembled WGS sequence"/>
</dbReference>
<keyword evidence="4" id="KW-1185">Reference proteome</keyword>
<feature type="signal peptide" evidence="2">
    <location>
        <begin position="1"/>
        <end position="18"/>
    </location>
</feature>
<gene>
    <name evidence="3" type="ORF">AS592_04115</name>
</gene>
<reference evidence="3 4" key="1">
    <citation type="submission" date="2015-11" db="EMBL/GenBank/DDBJ databases">
        <title>Draft genome of Sulfurovum riftiae 1812E, a member of the Epsilonproteobacteria isolated from the tube of the deep-sea hydrothermal vent tubewom Riftia pachyptila.</title>
        <authorList>
            <person name="Vetriani C."/>
            <person name="Giovannelli D."/>
        </authorList>
    </citation>
    <scope>NUCLEOTIDE SEQUENCE [LARGE SCALE GENOMIC DNA]</scope>
    <source>
        <strain evidence="3 4">1812E</strain>
    </source>
</reference>
<evidence type="ECO:0000313" key="3">
    <source>
        <dbReference type="EMBL" id="KYJ85559.1"/>
    </source>
</evidence>
<organism evidence="3 4">
    <name type="scientific">Sulfurovum riftiae</name>
    <dbReference type="NCBI Taxonomy" id="1630136"/>
    <lineage>
        <taxon>Bacteria</taxon>
        <taxon>Pseudomonadati</taxon>
        <taxon>Campylobacterota</taxon>
        <taxon>Epsilonproteobacteria</taxon>
        <taxon>Campylobacterales</taxon>
        <taxon>Sulfurovaceae</taxon>
        <taxon>Sulfurovum</taxon>
    </lineage>
</organism>
<sequence>MKKVVMAYALLMATVLFAEIAWQPDLESAFDKAQKEQKVVMVMVEGEHCRWCKKMKYRTLGDESVEKRLVPYVTVKVMEENKKAVEALPKIDGVPTIFFMTADKELLESLVGYYKVDDFISFIDSVEQKVPLKKQ</sequence>
<evidence type="ECO:0000256" key="2">
    <source>
        <dbReference type="SAM" id="SignalP"/>
    </source>
</evidence>
<proteinExistence type="predicted"/>
<feature type="chain" id="PRO_5007578369" description="Thioredoxin domain-containing protein" evidence="2">
    <location>
        <begin position="19"/>
        <end position="135"/>
    </location>
</feature>
<dbReference type="Gene3D" id="3.40.30.10">
    <property type="entry name" value="Glutaredoxin"/>
    <property type="match status" value="1"/>
</dbReference>
<dbReference type="PANTHER" id="PTHR15337">
    <property type="entry name" value="ANTERIOR GRADIENT PROTEIN-RELATED"/>
    <property type="match status" value="1"/>
</dbReference>
<dbReference type="EMBL" id="LNKT01000072">
    <property type="protein sequence ID" value="KYJ85559.1"/>
    <property type="molecule type" value="Genomic_DNA"/>
</dbReference>
<accession>A0A151CDL6</accession>